<name>A0A2I2MAH6_9FLAO</name>
<dbReference type="EMBL" id="OENE01000035">
    <property type="protein sequence ID" value="SOU89466.1"/>
    <property type="molecule type" value="Genomic_DNA"/>
</dbReference>
<organism evidence="1 2">
    <name type="scientific">Tenacibaculum finnmarkense genomovar ulcerans</name>
    <dbReference type="NCBI Taxonomy" id="2781388"/>
    <lineage>
        <taxon>Bacteria</taxon>
        <taxon>Pseudomonadati</taxon>
        <taxon>Bacteroidota</taxon>
        <taxon>Flavobacteriia</taxon>
        <taxon>Flavobacteriales</taxon>
        <taxon>Flavobacteriaceae</taxon>
        <taxon>Tenacibaculum</taxon>
        <taxon>Tenacibaculum finnmarkense</taxon>
    </lineage>
</organism>
<dbReference type="Proteomes" id="UP000490060">
    <property type="component" value="Unassembled WGS sequence"/>
</dbReference>
<dbReference type="AlphaFoldDB" id="A0A2I2MAH6"/>
<proteinExistence type="predicted"/>
<reference evidence="1 2" key="1">
    <citation type="submission" date="2017-11" db="EMBL/GenBank/DDBJ databases">
        <authorList>
            <person name="Duchaud E."/>
        </authorList>
    </citation>
    <scope>NUCLEOTIDE SEQUENCE [LARGE SCALE GENOMIC DNA]</scope>
    <source>
        <strain evidence="1 2">TNO010</strain>
    </source>
</reference>
<accession>A0A2I2MAH6</accession>
<gene>
    <name evidence="1" type="ORF">TNO010_400041</name>
</gene>
<sequence>MKLTRIEAPKFEDMDLPNYDIIHDVIGRLSNDLNKQLEDYVIEGLKRKGFELKNRVELEAFIKERCRCEDNISLKEKVYYVDNTPFLFHNYKSEPLQMPSITDSEYKISANLGTYAYL</sequence>
<evidence type="ECO:0000313" key="1">
    <source>
        <dbReference type="EMBL" id="SOU89466.1"/>
    </source>
</evidence>
<protein>
    <submittedName>
        <fullName evidence="1">Uncharacterized protein</fullName>
    </submittedName>
</protein>
<dbReference type="RefSeq" id="WP_172505705.1">
    <property type="nucleotide sequence ID" value="NZ_OENE01000035.1"/>
</dbReference>
<evidence type="ECO:0000313" key="2">
    <source>
        <dbReference type="Proteomes" id="UP000490060"/>
    </source>
</evidence>